<feature type="binding site" evidence="7">
    <location>
        <begin position="236"/>
        <end position="237"/>
    </location>
    <ligand>
        <name>substrate</name>
    </ligand>
</feature>
<comment type="cofactor">
    <cofactor evidence="8">
        <name>a divalent metal cation</name>
        <dbReference type="ChEBI" id="CHEBI:60240"/>
    </cofactor>
    <text evidence="8">Binds 1 divalent metal cation per subunit.</text>
</comment>
<dbReference type="GO" id="GO:0046872">
    <property type="term" value="F:metal ion binding"/>
    <property type="evidence" value="ECO:0007669"/>
    <property type="project" value="UniProtKB-KW"/>
</dbReference>
<dbReference type="Proteomes" id="UP001055025">
    <property type="component" value="Unassembled WGS sequence"/>
</dbReference>
<dbReference type="SUPFAM" id="SSF51338">
    <property type="entry name" value="Composite domain of metallo-dependent hydrolases"/>
    <property type="match status" value="1"/>
</dbReference>
<comment type="caution">
    <text evidence="10">The sequence shown here is derived from an EMBL/GenBank/DDBJ whole genome shotgun (WGS) entry which is preliminary data.</text>
</comment>
<dbReference type="PANTHER" id="PTHR11113">
    <property type="entry name" value="N-ACETYLGLUCOSAMINE-6-PHOSPHATE DEACETYLASE"/>
    <property type="match status" value="1"/>
</dbReference>
<dbReference type="SUPFAM" id="SSF51556">
    <property type="entry name" value="Metallo-dependent hydrolases"/>
    <property type="match status" value="1"/>
</dbReference>
<proteinExistence type="inferred from homology"/>
<dbReference type="Gene3D" id="2.30.40.10">
    <property type="entry name" value="Urease, subunit C, domain 1"/>
    <property type="match status" value="1"/>
</dbReference>
<accession>A0AAV5B5Z1</accession>
<feature type="binding site" evidence="8">
    <location>
        <position position="212"/>
    </location>
    <ligand>
        <name>Zn(2+)</name>
        <dbReference type="ChEBI" id="CHEBI:29105"/>
    </ligand>
</feature>
<evidence type="ECO:0000313" key="11">
    <source>
        <dbReference type="Proteomes" id="UP001055025"/>
    </source>
</evidence>
<feature type="domain" description="Amidohydrolase-related" evidence="9">
    <location>
        <begin position="63"/>
        <end position="397"/>
    </location>
</feature>
<evidence type="ECO:0000256" key="2">
    <source>
        <dbReference type="ARBA" id="ARBA00022723"/>
    </source>
</evidence>
<dbReference type="Pfam" id="PF01979">
    <property type="entry name" value="Amidohydro_1"/>
    <property type="match status" value="1"/>
</dbReference>
<dbReference type="CDD" id="cd00854">
    <property type="entry name" value="NagA"/>
    <property type="match status" value="1"/>
</dbReference>
<feature type="binding site" evidence="8">
    <location>
        <position position="146"/>
    </location>
    <ligand>
        <name>Zn(2+)</name>
        <dbReference type="ChEBI" id="CHEBI:29105"/>
    </ligand>
</feature>
<feature type="binding site" evidence="7">
    <location>
        <position position="268"/>
    </location>
    <ligand>
        <name>substrate</name>
    </ligand>
</feature>
<reference evidence="10" key="1">
    <citation type="journal article" date="2022" name="Int. J. Syst. Evol. Microbiol.">
        <title>Granulimonas faecalis gen. nov., sp. nov., and Leptogranulimonas caecicola gen. nov., sp. nov., novel lactate-producing Atopobiaceae bacteria isolated from mouse intestines, and an emended description of the family Atopobiaceae.</title>
        <authorList>
            <person name="Morinaga K."/>
            <person name="Kusada H."/>
            <person name="Sakamoto S."/>
            <person name="Murakami T."/>
            <person name="Toyoda A."/>
            <person name="Mori H."/>
            <person name="Meng X.Y."/>
            <person name="Takashino M."/>
            <person name="Murotomi K."/>
            <person name="Tamaki H."/>
        </authorList>
    </citation>
    <scope>NUCLEOTIDE SEQUENCE</scope>
    <source>
        <strain evidence="10">OPF53</strain>
    </source>
</reference>
<evidence type="ECO:0000256" key="6">
    <source>
        <dbReference type="PIRSR" id="PIRSR038994-1"/>
    </source>
</evidence>
<name>A0AAV5B5Z1_9ACTN</name>
<dbReference type="EMBL" id="BQKC01000001">
    <property type="protein sequence ID" value="GJM55876.1"/>
    <property type="molecule type" value="Genomic_DNA"/>
</dbReference>
<evidence type="ECO:0000313" key="10">
    <source>
        <dbReference type="EMBL" id="GJM55876.1"/>
    </source>
</evidence>
<evidence type="ECO:0000256" key="4">
    <source>
        <dbReference type="ARBA" id="ARBA00023277"/>
    </source>
</evidence>
<feature type="binding site" evidence="7">
    <location>
        <position position="244"/>
    </location>
    <ligand>
        <name>substrate</name>
    </ligand>
</feature>
<dbReference type="AlphaFoldDB" id="A0AAV5B5Z1"/>
<dbReference type="GO" id="GO:0006046">
    <property type="term" value="P:N-acetylglucosamine catabolic process"/>
    <property type="evidence" value="ECO:0007669"/>
    <property type="project" value="TreeGrafter"/>
</dbReference>
<evidence type="ECO:0000259" key="9">
    <source>
        <dbReference type="Pfam" id="PF01979"/>
    </source>
</evidence>
<keyword evidence="3 5" id="KW-0378">Hydrolase</keyword>
<dbReference type="RefSeq" id="WP_265590950.1">
    <property type="nucleotide sequence ID" value="NZ_BQKC01000001.1"/>
</dbReference>
<keyword evidence="11" id="KW-1185">Reference proteome</keyword>
<evidence type="ECO:0000256" key="7">
    <source>
        <dbReference type="PIRSR" id="PIRSR038994-2"/>
    </source>
</evidence>
<feature type="active site" description="Proton donor/acceptor" evidence="6">
    <location>
        <position position="291"/>
    </location>
</feature>
<evidence type="ECO:0000256" key="3">
    <source>
        <dbReference type="ARBA" id="ARBA00022801"/>
    </source>
</evidence>
<dbReference type="InterPro" id="IPR006680">
    <property type="entry name" value="Amidohydro-rel"/>
</dbReference>
<sequence length="399" mass="40259">MSWSSDVGVGAPRGAYAVVAKGFFLPGGYVEGGCVTVEGGRFGLYRAEVPSGMAVLDLGRARVAPGYVDTHIHGFLGHDVMDADAAGVGEISRGLARHGVTSWTPTTLTAPPDQVAAACRSVAEAAADGSTGGAAGGAHIRGVFLEGPFFTEAHKGAQNPGYLLAPSIGLLEAWQEASGGLVTKVAVAAEAEGAPEFCAAARALGVSVFLGHSDASLDEACACVNAGASGFVHTFNGMRGFSHRDPGMVGAALGLHGVCAEVICDGRHVDPAAARILVRARGADGVALVTDCMQAGGMPDGEYLLGELPVVVSDGAARLAEGSHSLAGSVLTLDRAVRNVRDWGAATDEEAVRMATQTPADANGIGGICGRIAPGRDADFVALDDGLHVTATYISGQEA</sequence>
<feature type="binding site" evidence="7">
    <location>
        <begin position="326"/>
        <end position="328"/>
    </location>
    <ligand>
        <name>substrate</name>
    </ligand>
</feature>
<evidence type="ECO:0000256" key="5">
    <source>
        <dbReference type="PIRNR" id="PIRNR038994"/>
    </source>
</evidence>
<evidence type="ECO:0000256" key="1">
    <source>
        <dbReference type="ARBA" id="ARBA00010716"/>
    </source>
</evidence>
<feature type="binding site" evidence="7">
    <location>
        <position position="157"/>
    </location>
    <ligand>
        <name>substrate</name>
    </ligand>
</feature>
<dbReference type="NCBIfam" id="TIGR00221">
    <property type="entry name" value="nagA"/>
    <property type="match status" value="1"/>
</dbReference>
<evidence type="ECO:0000256" key="8">
    <source>
        <dbReference type="PIRSR" id="PIRSR038994-3"/>
    </source>
</evidence>
<keyword evidence="4 5" id="KW-0119">Carbohydrate metabolism</keyword>
<dbReference type="InterPro" id="IPR003764">
    <property type="entry name" value="GlcNAc_6-P_deAcase"/>
</dbReference>
<dbReference type="Gene3D" id="3.20.20.140">
    <property type="entry name" value="Metal-dependent hydrolases"/>
    <property type="match status" value="1"/>
</dbReference>
<dbReference type="PANTHER" id="PTHR11113:SF14">
    <property type="entry name" value="N-ACETYLGLUCOSAMINE-6-PHOSPHATE DEACETYLASE"/>
    <property type="match status" value="1"/>
</dbReference>
<dbReference type="PIRSF" id="PIRSF038994">
    <property type="entry name" value="NagA"/>
    <property type="match status" value="1"/>
</dbReference>
<keyword evidence="2 8" id="KW-0479">Metal-binding</keyword>
<protein>
    <submittedName>
        <fullName evidence="10">N-acetylglucosamine-6-phosphate deacetylase</fullName>
    </submittedName>
</protein>
<organism evidence="10 11">
    <name type="scientific">Granulimonas faecalis</name>
    <dbReference type="NCBI Taxonomy" id="2894155"/>
    <lineage>
        <taxon>Bacteria</taxon>
        <taxon>Bacillati</taxon>
        <taxon>Actinomycetota</taxon>
        <taxon>Coriobacteriia</taxon>
        <taxon>Coriobacteriales</taxon>
        <taxon>Kribbibacteriaceae</taxon>
        <taxon>Granulimonas</taxon>
    </lineage>
</organism>
<dbReference type="InterPro" id="IPR011059">
    <property type="entry name" value="Metal-dep_hydrolase_composite"/>
</dbReference>
<feature type="binding site" evidence="8">
    <location>
        <position position="233"/>
    </location>
    <ligand>
        <name>Zn(2+)</name>
        <dbReference type="ChEBI" id="CHEBI:29105"/>
    </ligand>
</feature>
<comment type="similarity">
    <text evidence="1 5">Belongs to the metallo-dependent hydrolases superfamily. NagA family.</text>
</comment>
<gene>
    <name evidence="10" type="primary">nagA_2</name>
    <name evidence="10" type="ORF">ATOP_15310</name>
</gene>
<dbReference type="GO" id="GO:0008448">
    <property type="term" value="F:N-acetylglucosamine-6-phosphate deacetylase activity"/>
    <property type="evidence" value="ECO:0007669"/>
    <property type="project" value="InterPro"/>
</dbReference>
<dbReference type="InterPro" id="IPR032466">
    <property type="entry name" value="Metal_Hydrolase"/>
</dbReference>